<name>D1AEJ4_THECD</name>
<dbReference type="eggNOG" id="COG0456">
    <property type="taxonomic scope" value="Bacteria"/>
</dbReference>
<evidence type="ECO:0000313" key="3">
    <source>
        <dbReference type="Proteomes" id="UP000001918"/>
    </source>
</evidence>
<sequence>MGFMTQLISESRTLELSDLRVRPYGITDAPRLRRMSDRLSERSLYFRFFIGTPRIPEIYVRHLDRLDHWDHEALVALADYDMVGVAEYIRDPADRTRAELAVLVADPWQHRGVGRLLIGALAHTAVRRGITAFDAGVLPGNDPALAAIRSLWPQARPRYEDGSARFRLPLAA</sequence>
<dbReference type="GO" id="GO:0016747">
    <property type="term" value="F:acyltransferase activity, transferring groups other than amino-acyl groups"/>
    <property type="evidence" value="ECO:0007669"/>
    <property type="project" value="InterPro"/>
</dbReference>
<dbReference type="EMBL" id="CP001738">
    <property type="protein sequence ID" value="ACY95810.1"/>
    <property type="molecule type" value="Genomic_DNA"/>
</dbReference>
<dbReference type="HOGENOM" id="CLU_105788_4_0_11"/>
<protein>
    <submittedName>
        <fullName evidence="2">GCN5-related N-acetyltransferase</fullName>
    </submittedName>
</protein>
<evidence type="ECO:0000313" key="2">
    <source>
        <dbReference type="EMBL" id="ACY95810.1"/>
    </source>
</evidence>
<dbReference type="CDD" id="cd04301">
    <property type="entry name" value="NAT_SF"/>
    <property type="match status" value="1"/>
</dbReference>
<accession>D1AEJ4</accession>
<dbReference type="Pfam" id="PF00583">
    <property type="entry name" value="Acetyltransf_1"/>
    <property type="match status" value="1"/>
</dbReference>
<evidence type="ECO:0000259" key="1">
    <source>
        <dbReference type="PROSITE" id="PS51186"/>
    </source>
</evidence>
<dbReference type="STRING" id="471852.Tcur_0205"/>
<dbReference type="PROSITE" id="PS51186">
    <property type="entry name" value="GNAT"/>
    <property type="match status" value="1"/>
</dbReference>
<dbReference type="KEGG" id="tcu:Tcur_0205"/>
<keyword evidence="3" id="KW-1185">Reference proteome</keyword>
<dbReference type="InterPro" id="IPR000182">
    <property type="entry name" value="GNAT_dom"/>
</dbReference>
<reference evidence="2 3" key="1">
    <citation type="journal article" date="2011" name="Stand. Genomic Sci.">
        <title>Complete genome sequence of Thermomonospora curvata type strain (B9).</title>
        <authorList>
            <person name="Chertkov O."/>
            <person name="Sikorski J."/>
            <person name="Nolan M."/>
            <person name="Lapidus A."/>
            <person name="Lucas S."/>
            <person name="Del Rio T.G."/>
            <person name="Tice H."/>
            <person name="Cheng J.F."/>
            <person name="Goodwin L."/>
            <person name="Pitluck S."/>
            <person name="Liolios K."/>
            <person name="Ivanova N."/>
            <person name="Mavromatis K."/>
            <person name="Mikhailova N."/>
            <person name="Ovchinnikova G."/>
            <person name="Pati A."/>
            <person name="Chen A."/>
            <person name="Palaniappan K."/>
            <person name="Djao O.D."/>
            <person name="Land M."/>
            <person name="Hauser L."/>
            <person name="Chang Y.J."/>
            <person name="Jeffries C.D."/>
            <person name="Brettin T."/>
            <person name="Han C."/>
            <person name="Detter J.C."/>
            <person name="Rohde M."/>
            <person name="Goker M."/>
            <person name="Woyke T."/>
            <person name="Bristow J."/>
            <person name="Eisen J.A."/>
            <person name="Markowitz V."/>
            <person name="Hugenholtz P."/>
            <person name="Klenk H.P."/>
            <person name="Kyrpides N.C."/>
        </authorList>
    </citation>
    <scope>NUCLEOTIDE SEQUENCE [LARGE SCALE GENOMIC DNA]</scope>
    <source>
        <strain evidence="3">ATCC 19995 / DSM 43183 / JCM 3096 / KCTC 9072 / NBRC 15933 / NCIMB 10081 / Henssen B9</strain>
    </source>
</reference>
<dbReference type="AlphaFoldDB" id="D1AEJ4"/>
<dbReference type="Proteomes" id="UP000001918">
    <property type="component" value="Chromosome"/>
</dbReference>
<gene>
    <name evidence="2" type="ordered locus">Tcur_0205</name>
</gene>
<dbReference type="Gene3D" id="3.40.630.30">
    <property type="match status" value="1"/>
</dbReference>
<dbReference type="InterPro" id="IPR016181">
    <property type="entry name" value="Acyl_CoA_acyltransferase"/>
</dbReference>
<keyword evidence="2" id="KW-0808">Transferase</keyword>
<dbReference type="SUPFAM" id="SSF55729">
    <property type="entry name" value="Acyl-CoA N-acyltransferases (Nat)"/>
    <property type="match status" value="1"/>
</dbReference>
<proteinExistence type="predicted"/>
<feature type="domain" description="N-acetyltransferase" evidence="1">
    <location>
        <begin position="19"/>
        <end position="171"/>
    </location>
</feature>
<organism evidence="2 3">
    <name type="scientific">Thermomonospora curvata (strain ATCC 19995 / DSM 43183 / JCM 3096 / KCTC 9072 / NBRC 15933 / NCIMB 10081 / Henssen B9)</name>
    <dbReference type="NCBI Taxonomy" id="471852"/>
    <lineage>
        <taxon>Bacteria</taxon>
        <taxon>Bacillati</taxon>
        <taxon>Actinomycetota</taxon>
        <taxon>Actinomycetes</taxon>
        <taxon>Streptosporangiales</taxon>
        <taxon>Thermomonosporaceae</taxon>
        <taxon>Thermomonospora</taxon>
    </lineage>
</organism>